<dbReference type="AlphaFoldDB" id="G7UWV3"/>
<dbReference type="Proteomes" id="UP000005870">
    <property type="component" value="Chromosome"/>
</dbReference>
<keyword evidence="2" id="KW-1185">Reference proteome</keyword>
<accession>G7UWV3</accession>
<gene>
    <name evidence="1" type="ordered locus">DSC_15780</name>
</gene>
<dbReference type="HOGENOM" id="CLU_2424742_0_0_6"/>
<name>G7UWV3_PSEUP</name>
<proteinExistence type="predicted"/>
<organism evidence="1 2">
    <name type="scientific">Pseudoxanthomonas spadix (strain BD-a59)</name>
    <dbReference type="NCBI Taxonomy" id="1045855"/>
    <lineage>
        <taxon>Bacteria</taxon>
        <taxon>Pseudomonadati</taxon>
        <taxon>Pseudomonadota</taxon>
        <taxon>Gammaproteobacteria</taxon>
        <taxon>Lysobacterales</taxon>
        <taxon>Lysobacteraceae</taxon>
        <taxon>Pseudoxanthomonas</taxon>
    </lineage>
</organism>
<protein>
    <submittedName>
        <fullName evidence="1">Uncharacterized protein</fullName>
    </submittedName>
</protein>
<dbReference type="KEGG" id="psd:DSC_15780"/>
<dbReference type="EMBL" id="CP003093">
    <property type="protein sequence ID" value="AER57800.1"/>
    <property type="molecule type" value="Genomic_DNA"/>
</dbReference>
<sequence length="91" mass="9653">MLPFSSIAMALAAGERIIVHVADPTTFIHHLDPHDVAAVELDPLGAQHAAPAAGLRTTYRIGRLVARTAAIAIKAVPARHLEAVIILLLRP</sequence>
<reference evidence="1 2" key="1">
    <citation type="journal article" date="2012" name="J. Bacteriol.">
        <title>Complete Genome Sequence of the BTEX-Degrading Bacterium Pseudoxanthomonas spadix BD-a59.</title>
        <authorList>
            <person name="Lee S.H."/>
            <person name="Jin H.M."/>
            <person name="Lee H.J."/>
            <person name="Kim J.M."/>
            <person name="Jeon C.O."/>
        </authorList>
    </citation>
    <scope>NUCLEOTIDE SEQUENCE [LARGE SCALE GENOMIC DNA]</scope>
    <source>
        <strain evidence="1 2">BD-a59</strain>
    </source>
</reference>
<evidence type="ECO:0000313" key="2">
    <source>
        <dbReference type="Proteomes" id="UP000005870"/>
    </source>
</evidence>
<dbReference type="STRING" id="1045855.DSC_15780"/>
<evidence type="ECO:0000313" key="1">
    <source>
        <dbReference type="EMBL" id="AER57800.1"/>
    </source>
</evidence>